<feature type="domain" description="Cyclin C-terminal" evidence="7">
    <location>
        <begin position="351"/>
        <end position="507"/>
    </location>
</feature>
<dbReference type="GO" id="GO:0051301">
    <property type="term" value="P:cell division"/>
    <property type="evidence" value="ECO:0007669"/>
    <property type="project" value="UniProtKB-KW"/>
</dbReference>
<reference evidence="8" key="1">
    <citation type="submission" date="2013-12" db="EMBL/GenBank/DDBJ databases">
        <authorList>
            <person name="Aslett M."/>
        </authorList>
    </citation>
    <scope>NUCLEOTIDE SEQUENCE [LARGE SCALE GENOMIC DNA]</scope>
    <source>
        <strain evidence="8">Lindley</strain>
    </source>
</reference>
<evidence type="ECO:0000259" key="6">
    <source>
        <dbReference type="SMART" id="SM00385"/>
    </source>
</evidence>
<feature type="domain" description="Cyclin-like" evidence="6">
    <location>
        <begin position="354"/>
        <end position="474"/>
    </location>
</feature>
<dbReference type="WBParaSite" id="GPLIN_000120100">
    <property type="protein sequence ID" value="GPLIN_000120100"/>
    <property type="gene ID" value="GPLIN_000120100"/>
</dbReference>
<feature type="compositionally biased region" description="Low complexity" evidence="5">
    <location>
        <begin position="60"/>
        <end position="75"/>
    </location>
</feature>
<feature type="domain" description="Cyclin-like" evidence="6">
    <location>
        <begin position="258"/>
        <end position="342"/>
    </location>
</feature>
<sequence>MKSHRIVSKISKFGNFTIRKGIFDNDGGKGGQYQQQKGNKIEELEKNGTSRAPLGQISLNASASSSTTTTNANAAPTKVSSTESEQNEHNAKSTTSSEEFVIYTDEDGENNGDDRTVKAESLSSKRLWQGKENVPPNENVLQSNILSSTDDSGTSDEREKLTGGPPGRSSGEDESSELGSEHYKCPSEYMTALTHHSLKSPDENAVKIACRKLKNPMYCAYDSDIYRWHLHRERAGRARNYIPLQSDITETMRALLIDWCVDVVSEFELRPVTFFLAVSITDRTLSRVDCPRDKLQLLGAAALLTAAKMHEIFPPTIKEFVTVTDDCYTEAQIQRMEKIILKATDFSLSFPLVDSFAEFFDYFAPAPLGNVQRHMMWYLLELSTLNFSVVHTHLPSRLGAAAFLIALCCLATTSVEGAQQKVSEKNQNERDKEEERVHVLLSAAADPLQKWEAMEKKTKITREELVEPVKSLLKIHRQANASDNKLKAVFKKFSDARHDRVARMELPNMFASQLCD</sequence>
<dbReference type="PIRSF" id="PIRSF001771">
    <property type="entry name" value="Cyclin_A_B_D_E"/>
    <property type="match status" value="1"/>
</dbReference>
<dbReference type="SMART" id="SM01332">
    <property type="entry name" value="Cyclin_C"/>
    <property type="match status" value="1"/>
</dbReference>
<accession>A0A183BKS0</accession>
<dbReference type="Gene3D" id="1.10.472.10">
    <property type="entry name" value="Cyclin-like"/>
    <property type="match status" value="2"/>
</dbReference>
<comment type="similarity">
    <text evidence="4">Belongs to the cyclin family.</text>
</comment>
<keyword evidence="2 4" id="KW-0195">Cyclin</keyword>
<dbReference type="InterPro" id="IPR046965">
    <property type="entry name" value="Cyclin_A/B-like"/>
</dbReference>
<evidence type="ECO:0000256" key="3">
    <source>
        <dbReference type="ARBA" id="ARBA00023306"/>
    </source>
</evidence>
<dbReference type="Proteomes" id="UP000050741">
    <property type="component" value="Unassembled WGS sequence"/>
</dbReference>
<dbReference type="GO" id="GO:0016538">
    <property type="term" value="F:cyclin-dependent protein serine/threonine kinase regulator activity"/>
    <property type="evidence" value="ECO:0007669"/>
    <property type="project" value="InterPro"/>
</dbReference>
<reference evidence="9" key="3">
    <citation type="submission" date="2016-06" db="UniProtKB">
        <authorList>
            <consortium name="WormBaseParasite"/>
        </authorList>
    </citation>
    <scope>IDENTIFICATION</scope>
</reference>
<keyword evidence="8" id="KW-1185">Reference proteome</keyword>
<dbReference type="SUPFAM" id="SSF47954">
    <property type="entry name" value="Cyclin-like"/>
    <property type="match status" value="2"/>
</dbReference>
<reference evidence="8" key="2">
    <citation type="submission" date="2014-05" db="EMBL/GenBank/DDBJ databases">
        <title>The genome and life-stage specific transcriptomes of Globodera pallida elucidate key aspects of plant parasitism by a cyst nematode.</title>
        <authorList>
            <person name="Cotton J.A."/>
            <person name="Lilley C.J."/>
            <person name="Jones L.M."/>
            <person name="Kikuchi T."/>
            <person name="Reid A.J."/>
            <person name="Thorpe P."/>
            <person name="Tsai I.J."/>
            <person name="Beasley H."/>
            <person name="Blok V."/>
            <person name="Cock P.J.A."/>
            <person name="Van den Akker S.E."/>
            <person name="Holroyd N."/>
            <person name="Hunt M."/>
            <person name="Mantelin S."/>
            <person name="Naghra H."/>
            <person name="Pain A."/>
            <person name="Palomares-Rius J.E."/>
            <person name="Zarowiecki M."/>
            <person name="Berriman M."/>
            <person name="Jones J.T."/>
            <person name="Urwin P.E."/>
        </authorList>
    </citation>
    <scope>NUCLEOTIDE SEQUENCE [LARGE SCALE GENOMIC DNA]</scope>
    <source>
        <strain evidence="8">Lindley</strain>
    </source>
</reference>
<dbReference type="InterPro" id="IPR006671">
    <property type="entry name" value="Cyclin_N"/>
</dbReference>
<dbReference type="InterPro" id="IPR004367">
    <property type="entry name" value="Cyclin_C-dom"/>
</dbReference>
<name>A0A183BKS0_GLOPA</name>
<evidence type="ECO:0000256" key="5">
    <source>
        <dbReference type="SAM" id="MobiDB-lite"/>
    </source>
</evidence>
<keyword evidence="3" id="KW-0131">Cell cycle</keyword>
<dbReference type="InterPro" id="IPR013763">
    <property type="entry name" value="Cyclin-like_dom"/>
</dbReference>
<dbReference type="InterPro" id="IPR039361">
    <property type="entry name" value="Cyclin"/>
</dbReference>
<feature type="region of interest" description="Disordered" evidence="5">
    <location>
        <begin position="46"/>
        <end position="181"/>
    </location>
</feature>
<dbReference type="SMART" id="SM00385">
    <property type="entry name" value="CYCLIN"/>
    <property type="match status" value="2"/>
</dbReference>
<organism evidence="8 9">
    <name type="scientific">Globodera pallida</name>
    <name type="common">Potato cyst nematode worm</name>
    <name type="synonym">Heterodera pallida</name>
    <dbReference type="NCBI Taxonomy" id="36090"/>
    <lineage>
        <taxon>Eukaryota</taxon>
        <taxon>Metazoa</taxon>
        <taxon>Ecdysozoa</taxon>
        <taxon>Nematoda</taxon>
        <taxon>Chromadorea</taxon>
        <taxon>Rhabditida</taxon>
        <taxon>Tylenchina</taxon>
        <taxon>Tylenchomorpha</taxon>
        <taxon>Tylenchoidea</taxon>
        <taxon>Heteroderidae</taxon>
        <taxon>Heteroderinae</taxon>
        <taxon>Globodera</taxon>
    </lineage>
</organism>
<feature type="compositionally biased region" description="Polar residues" evidence="5">
    <location>
        <begin position="139"/>
        <end position="152"/>
    </location>
</feature>
<dbReference type="PANTHER" id="PTHR10177">
    <property type="entry name" value="CYCLINS"/>
    <property type="match status" value="1"/>
</dbReference>
<dbReference type="FunFam" id="1.10.472.10:FF:000001">
    <property type="entry name" value="G2/mitotic-specific cyclin"/>
    <property type="match status" value="1"/>
</dbReference>
<dbReference type="AlphaFoldDB" id="A0A183BKS0"/>
<keyword evidence="1" id="KW-0132">Cell division</keyword>
<dbReference type="InterPro" id="IPR036915">
    <property type="entry name" value="Cyclin-like_sf"/>
</dbReference>
<protein>
    <submittedName>
        <fullName evidence="9">Cyclin N-terminal domain-containing protein</fullName>
    </submittedName>
</protein>
<evidence type="ECO:0000313" key="8">
    <source>
        <dbReference type="Proteomes" id="UP000050741"/>
    </source>
</evidence>
<proteinExistence type="inferred from homology"/>
<dbReference type="Pfam" id="PF02984">
    <property type="entry name" value="Cyclin_C"/>
    <property type="match status" value="1"/>
</dbReference>
<evidence type="ECO:0000256" key="1">
    <source>
        <dbReference type="ARBA" id="ARBA00022618"/>
    </source>
</evidence>
<dbReference type="GO" id="GO:0044772">
    <property type="term" value="P:mitotic cell cycle phase transition"/>
    <property type="evidence" value="ECO:0007669"/>
    <property type="project" value="InterPro"/>
</dbReference>
<evidence type="ECO:0000259" key="7">
    <source>
        <dbReference type="SMART" id="SM01332"/>
    </source>
</evidence>
<dbReference type="Pfam" id="PF00134">
    <property type="entry name" value="Cyclin_N"/>
    <property type="match status" value="1"/>
</dbReference>
<evidence type="ECO:0000313" key="9">
    <source>
        <dbReference type="WBParaSite" id="GPLIN_000120100"/>
    </source>
</evidence>
<evidence type="ECO:0000256" key="2">
    <source>
        <dbReference type="ARBA" id="ARBA00023127"/>
    </source>
</evidence>
<evidence type="ECO:0000256" key="4">
    <source>
        <dbReference type="RuleBase" id="RU000383"/>
    </source>
</evidence>